<sequence length="234" mass="24910">MIFQLFIILIFIQFSAACSRCKKGSGDIASIERGVPQFNGVELNGSFDVHIKKDTVQKVVITADDNILPIIETEVEHGILEIEIDDDECLRKSNKIDVYISMPTLRKVRLNGSGKVTGDGQFTGNELDVSINGSGNISLNFNVANLKSKIDGSGNITLSGISNISSHEINGSGRISAKNTESQTVYAKINGSGNISVNAIQTLKVNISGSGKVGYSGNPVTDVTISGSGKVFKE</sequence>
<evidence type="ECO:0000259" key="1">
    <source>
        <dbReference type="Pfam" id="PF10988"/>
    </source>
</evidence>
<dbReference type="eggNOG" id="COG3595">
    <property type="taxonomic scope" value="Bacteria"/>
</dbReference>
<dbReference type="Pfam" id="PF10988">
    <property type="entry name" value="DUF2807"/>
    <property type="match status" value="1"/>
</dbReference>
<dbReference type="AlphaFoldDB" id="A0A098LFU4"/>
<organism evidence="2 3">
    <name type="scientific">Sporocytophaga myxococcoides</name>
    <dbReference type="NCBI Taxonomy" id="153721"/>
    <lineage>
        <taxon>Bacteria</taxon>
        <taxon>Pseudomonadati</taxon>
        <taxon>Bacteroidota</taxon>
        <taxon>Cytophagia</taxon>
        <taxon>Cytophagales</taxon>
        <taxon>Cytophagaceae</taxon>
        <taxon>Sporocytophaga</taxon>
    </lineage>
</organism>
<dbReference type="PANTHER" id="PTHR39200">
    <property type="entry name" value="HYPOTHETICAL EXPORTED PROTEIN"/>
    <property type="match status" value="1"/>
</dbReference>
<evidence type="ECO:0000313" key="3">
    <source>
        <dbReference type="Proteomes" id="UP000030185"/>
    </source>
</evidence>
<dbReference type="InterPro" id="IPR021255">
    <property type="entry name" value="DUF2807"/>
</dbReference>
<reference evidence="2 3" key="1">
    <citation type="submission" date="2014-09" db="EMBL/GenBank/DDBJ databases">
        <title>Sporocytophaga myxococcoides PG-01 genome sequencing.</title>
        <authorList>
            <person name="Liu L."/>
            <person name="Gao P.J."/>
            <person name="Chen G.J."/>
            <person name="Wang L.S."/>
        </authorList>
    </citation>
    <scope>NUCLEOTIDE SEQUENCE [LARGE SCALE GENOMIC DNA]</scope>
    <source>
        <strain evidence="2 3">PG-01</strain>
    </source>
</reference>
<accession>A0A098LFU4</accession>
<keyword evidence="3" id="KW-1185">Reference proteome</keyword>
<proteinExistence type="predicted"/>
<dbReference type="PANTHER" id="PTHR39200:SF1">
    <property type="entry name" value="AUTO-TRANSPORTER ADHESIN HEAD GIN DOMAIN-CONTAINING PROTEIN-RELATED"/>
    <property type="match status" value="1"/>
</dbReference>
<dbReference type="EMBL" id="BBLT01000006">
    <property type="protein sequence ID" value="GAL85845.1"/>
    <property type="molecule type" value="Genomic_DNA"/>
</dbReference>
<dbReference type="STRING" id="153721.MYP_3074"/>
<evidence type="ECO:0000313" key="2">
    <source>
        <dbReference type="EMBL" id="GAL85845.1"/>
    </source>
</evidence>
<dbReference type="Gene3D" id="2.160.20.120">
    <property type="match status" value="1"/>
</dbReference>
<feature type="domain" description="Putative auto-transporter adhesin head GIN" evidence="1">
    <location>
        <begin position="37"/>
        <end position="219"/>
    </location>
</feature>
<dbReference type="Proteomes" id="UP000030185">
    <property type="component" value="Unassembled WGS sequence"/>
</dbReference>
<protein>
    <recommendedName>
        <fullName evidence="1">Putative auto-transporter adhesin head GIN domain-containing protein</fullName>
    </recommendedName>
</protein>
<comment type="caution">
    <text evidence="2">The sequence shown here is derived from an EMBL/GenBank/DDBJ whole genome shotgun (WGS) entry which is preliminary data.</text>
</comment>
<name>A0A098LFU4_9BACT</name>
<gene>
    <name evidence="2" type="ORF">MYP_3074</name>
</gene>